<feature type="chain" id="PRO_5012665537" evidence="1">
    <location>
        <begin position="20"/>
        <end position="540"/>
    </location>
</feature>
<keyword evidence="4" id="KW-1185">Reference proteome</keyword>
<dbReference type="Pfam" id="PF00656">
    <property type="entry name" value="Peptidase_C14"/>
    <property type="match status" value="1"/>
</dbReference>
<protein>
    <submittedName>
        <fullName evidence="3">Caspase domain protein</fullName>
    </submittedName>
</protein>
<evidence type="ECO:0000313" key="3">
    <source>
        <dbReference type="EMBL" id="SLN48968.1"/>
    </source>
</evidence>
<dbReference type="OrthoDB" id="321999at2"/>
<reference evidence="3 4" key="1">
    <citation type="submission" date="2017-03" db="EMBL/GenBank/DDBJ databases">
        <authorList>
            <person name="Afonso C.L."/>
            <person name="Miller P.J."/>
            <person name="Scott M.A."/>
            <person name="Spackman E."/>
            <person name="Goraichik I."/>
            <person name="Dimitrov K.M."/>
            <person name="Suarez D.L."/>
            <person name="Swayne D.E."/>
        </authorList>
    </citation>
    <scope>NUCLEOTIDE SEQUENCE [LARGE SCALE GENOMIC DNA]</scope>
    <source>
        <strain evidence="3 4">CECT 7751</strain>
    </source>
</reference>
<dbReference type="PANTHER" id="PTHR22576">
    <property type="entry name" value="MUCOSA ASSOCIATED LYMPHOID TISSUE LYMPHOMA TRANSLOCATION PROTEIN 1/PARACASPASE"/>
    <property type="match status" value="1"/>
</dbReference>
<dbReference type="GO" id="GO:0006508">
    <property type="term" value="P:proteolysis"/>
    <property type="evidence" value="ECO:0007669"/>
    <property type="project" value="InterPro"/>
</dbReference>
<dbReference type="InterPro" id="IPR052039">
    <property type="entry name" value="Caspase-related_regulators"/>
</dbReference>
<accession>A0A1X6ZED6</accession>
<name>A0A1X6ZED6_9RHOB</name>
<dbReference type="Gene3D" id="3.40.50.1460">
    <property type="match status" value="1"/>
</dbReference>
<sequence>MLRLFFALLLSSLAAPALAQPLMKNFAEVAVRGEVAPEASANSYALIIANSAYRDGAISDLAVTANDARAMEKLFLGMGYPADNVTLLENLDRDRLEEEVLLFAGRLRPDATVVVYYSGHGLTFEGDPQNYLVPVDMDPNVGTTAMALRQQIFKRRALPLESAVLDILKSVDPAGIVVFYDACRNAPFAVDPNARKSVGGGDSFVPARVDGTAIFYSAKRGQESIAKLAGDGDEVNLSLYTRVLVSELSANPAIRLRDLHPVLNGRVAALAREGTNGARSQDPSMEQELDYSRAPRREFCLASVLRGGEAVCTGPEAQPAAQVTAPAPMPDVEAAFWAEMRARHTAFHYRQYLQSYPDGAHAVEARQLISRLEAEAANAEMLHDWQVAQQMDELEGYRHFISRYPDTDQARLAEQFITLREAEMAQVADAGAWDAAQRIGTVHAYREYLAAFPQGGFRAAAQDRIEALTPRYRVCYVDDVRPPDAWLSLRTAPSQGQTIANMPSGTAMEMLGPEQGDWHQVRTAYGTGWVSWKVARWIRC</sequence>
<proteinExistence type="predicted"/>
<gene>
    <name evidence="3" type="ORF">PSM7751_02346</name>
</gene>
<feature type="signal peptide" evidence="1">
    <location>
        <begin position="1"/>
        <end position="19"/>
    </location>
</feature>
<dbReference type="Proteomes" id="UP000193963">
    <property type="component" value="Unassembled WGS sequence"/>
</dbReference>
<organism evidence="3 4">
    <name type="scientific">Pseudooceanicola marinus</name>
    <dbReference type="NCBI Taxonomy" id="396013"/>
    <lineage>
        <taxon>Bacteria</taxon>
        <taxon>Pseudomonadati</taxon>
        <taxon>Pseudomonadota</taxon>
        <taxon>Alphaproteobacteria</taxon>
        <taxon>Rhodobacterales</taxon>
        <taxon>Paracoccaceae</taxon>
        <taxon>Pseudooceanicola</taxon>
    </lineage>
</organism>
<dbReference type="SUPFAM" id="SSF52129">
    <property type="entry name" value="Caspase-like"/>
    <property type="match status" value="1"/>
</dbReference>
<dbReference type="GO" id="GO:0004197">
    <property type="term" value="F:cysteine-type endopeptidase activity"/>
    <property type="evidence" value="ECO:0007669"/>
    <property type="project" value="InterPro"/>
</dbReference>
<dbReference type="RefSeq" id="WP_085888389.1">
    <property type="nucleotide sequence ID" value="NZ_FWFN01000004.1"/>
</dbReference>
<evidence type="ECO:0000259" key="2">
    <source>
        <dbReference type="Pfam" id="PF00656"/>
    </source>
</evidence>
<keyword evidence="1" id="KW-0732">Signal</keyword>
<feature type="domain" description="Peptidase C14 caspase" evidence="2">
    <location>
        <begin position="44"/>
        <end position="287"/>
    </location>
</feature>
<dbReference type="InterPro" id="IPR011600">
    <property type="entry name" value="Pept_C14_caspase"/>
</dbReference>
<dbReference type="InterPro" id="IPR029030">
    <property type="entry name" value="Caspase-like_dom_sf"/>
</dbReference>
<dbReference type="PANTHER" id="PTHR22576:SF37">
    <property type="entry name" value="MUCOSA-ASSOCIATED LYMPHOID TISSUE LYMPHOMA TRANSLOCATION PROTEIN 1"/>
    <property type="match status" value="1"/>
</dbReference>
<dbReference type="AlphaFoldDB" id="A0A1X6ZED6"/>
<dbReference type="EMBL" id="FWFN01000004">
    <property type="protein sequence ID" value="SLN48968.1"/>
    <property type="molecule type" value="Genomic_DNA"/>
</dbReference>
<evidence type="ECO:0000256" key="1">
    <source>
        <dbReference type="SAM" id="SignalP"/>
    </source>
</evidence>
<evidence type="ECO:0000313" key="4">
    <source>
        <dbReference type="Proteomes" id="UP000193963"/>
    </source>
</evidence>
<dbReference type="InterPro" id="IPR011990">
    <property type="entry name" value="TPR-like_helical_dom_sf"/>
</dbReference>
<dbReference type="Gene3D" id="1.25.40.10">
    <property type="entry name" value="Tetratricopeptide repeat domain"/>
    <property type="match status" value="1"/>
</dbReference>